<accession>A0A1C5AYU8</accession>
<keyword evidence="2" id="KW-1185">Reference proteome</keyword>
<name>A0A1C5AYU8_9ACTN</name>
<dbReference type="RefSeq" id="WP_074479393.1">
    <property type="nucleotide sequence ID" value="NZ_FMCT01000031.1"/>
</dbReference>
<dbReference type="AlphaFoldDB" id="A0A1C5AYU8"/>
<dbReference type="EMBL" id="FMCT01000031">
    <property type="protein sequence ID" value="SCF50395.1"/>
    <property type="molecule type" value="Genomic_DNA"/>
</dbReference>
<evidence type="ECO:0000313" key="2">
    <source>
        <dbReference type="Proteomes" id="UP000183585"/>
    </source>
</evidence>
<sequence length="159" mass="16889">MNSTTPSADEVRALPHTDDVQQRAIDALTSGQETFSRAQVAYLMHLAVTAALDGQDDDTGQAATDLAYRAGYAAGFAAGEDSAFGEVHADLRYALGGPAAKTMAAAVKTAQAAIDRQHARADWDRRAREDRPHGLMLDDPNWPPVAIPGQPARHLEVAA</sequence>
<gene>
    <name evidence="1" type="ORF">GA0070563_13120</name>
</gene>
<evidence type="ECO:0000313" key="1">
    <source>
        <dbReference type="EMBL" id="SCF50395.1"/>
    </source>
</evidence>
<protein>
    <submittedName>
        <fullName evidence="1">Uncharacterized protein</fullName>
    </submittedName>
</protein>
<reference evidence="2" key="1">
    <citation type="submission" date="2016-06" db="EMBL/GenBank/DDBJ databases">
        <authorList>
            <person name="Varghese N."/>
            <person name="Submissions Spin"/>
        </authorList>
    </citation>
    <scope>NUCLEOTIDE SEQUENCE [LARGE SCALE GENOMIC DNA]</scope>
    <source>
        <strain evidence="2">DSM 43168</strain>
    </source>
</reference>
<organism evidence="1 2">
    <name type="scientific">Micromonospora carbonacea</name>
    <dbReference type="NCBI Taxonomy" id="47853"/>
    <lineage>
        <taxon>Bacteria</taxon>
        <taxon>Bacillati</taxon>
        <taxon>Actinomycetota</taxon>
        <taxon>Actinomycetes</taxon>
        <taxon>Micromonosporales</taxon>
        <taxon>Micromonosporaceae</taxon>
        <taxon>Micromonospora</taxon>
    </lineage>
</organism>
<proteinExistence type="predicted"/>
<dbReference type="Proteomes" id="UP000183585">
    <property type="component" value="Unassembled WGS sequence"/>
</dbReference>